<evidence type="ECO:0000256" key="5">
    <source>
        <dbReference type="ARBA" id="ARBA00060088"/>
    </source>
</evidence>
<feature type="non-terminal residue" evidence="11">
    <location>
        <position position="1"/>
    </location>
</feature>
<accession>A0A8J6DRA3</accession>
<feature type="compositionally biased region" description="Low complexity" evidence="9">
    <location>
        <begin position="290"/>
        <end position="304"/>
    </location>
</feature>
<protein>
    <recommendedName>
        <fullName evidence="7">FYN-binding protein 2</fullName>
    </recommendedName>
    <alternativeName>
        <fullName evidence="8">Activation-dependent, raft-recruited ADAP-like phosphoprotein</fullName>
    </alternativeName>
</protein>
<organism evidence="11 12">
    <name type="scientific">Galemys pyrenaicus</name>
    <name type="common">Iberian desman</name>
    <name type="synonym">Pyrenean desman</name>
    <dbReference type="NCBI Taxonomy" id="202257"/>
    <lineage>
        <taxon>Eukaryota</taxon>
        <taxon>Metazoa</taxon>
        <taxon>Chordata</taxon>
        <taxon>Craniata</taxon>
        <taxon>Vertebrata</taxon>
        <taxon>Euteleostomi</taxon>
        <taxon>Mammalia</taxon>
        <taxon>Eutheria</taxon>
        <taxon>Laurasiatheria</taxon>
        <taxon>Eulipotyphla</taxon>
        <taxon>Talpidae</taxon>
        <taxon>Galemys</taxon>
    </lineage>
</organism>
<evidence type="ECO:0000313" key="12">
    <source>
        <dbReference type="Proteomes" id="UP000700334"/>
    </source>
</evidence>
<dbReference type="EMBL" id="JAGFMF010011617">
    <property type="protein sequence ID" value="KAG8518962.1"/>
    <property type="molecule type" value="Genomic_DNA"/>
</dbReference>
<evidence type="ECO:0000256" key="9">
    <source>
        <dbReference type="SAM" id="MobiDB-lite"/>
    </source>
</evidence>
<evidence type="ECO:0000256" key="8">
    <source>
        <dbReference type="ARBA" id="ARBA00079345"/>
    </source>
</evidence>
<keyword evidence="4" id="KW-0472">Membrane</keyword>
<comment type="caution">
    <text evidence="11">The sequence shown here is derived from an EMBL/GenBank/DDBJ whole genome shotgun (WGS) entry which is preliminary data.</text>
</comment>
<comment type="function">
    <text evidence="5">Adapter protein that plays a role in T-cell receptor (TCR)-mediated activation of signaling pathways. Required for T-cell activation and integrin-mediated T-cell adhesion in response to TCR stimulation.</text>
</comment>
<dbReference type="GO" id="GO:0072659">
    <property type="term" value="P:protein localization to plasma membrane"/>
    <property type="evidence" value="ECO:0007669"/>
    <property type="project" value="TreeGrafter"/>
</dbReference>
<feature type="region of interest" description="Disordered" evidence="9">
    <location>
        <begin position="280"/>
        <end position="338"/>
    </location>
</feature>
<dbReference type="FunFam" id="2.30.30.40:FF:000220">
    <property type="entry name" value="FYN binding protein 2"/>
    <property type="match status" value="1"/>
</dbReference>
<dbReference type="InterPro" id="IPR043443">
    <property type="entry name" value="FYB1/2-like"/>
</dbReference>
<evidence type="ECO:0000256" key="6">
    <source>
        <dbReference type="ARBA" id="ARBA00062840"/>
    </source>
</evidence>
<evidence type="ECO:0000313" key="11">
    <source>
        <dbReference type="EMBL" id="KAG8518962.1"/>
    </source>
</evidence>
<evidence type="ECO:0000256" key="1">
    <source>
        <dbReference type="ARBA" id="ARBA00004285"/>
    </source>
</evidence>
<evidence type="ECO:0000256" key="7">
    <source>
        <dbReference type="ARBA" id="ARBA00068977"/>
    </source>
</evidence>
<keyword evidence="12" id="KW-1185">Reference proteome</keyword>
<feature type="region of interest" description="Disordered" evidence="9">
    <location>
        <begin position="477"/>
        <end position="516"/>
    </location>
</feature>
<proteinExistence type="predicted"/>
<dbReference type="PANTHER" id="PTHR16830:SF1">
    <property type="entry name" value="FYN-BINDING PROTEIN 2"/>
    <property type="match status" value="1"/>
</dbReference>
<comment type="subcellular location">
    <subcellularLocation>
        <location evidence="1">Membrane raft</location>
    </subcellularLocation>
</comment>
<evidence type="ECO:0000256" key="2">
    <source>
        <dbReference type="ARBA" id="ARBA00022443"/>
    </source>
</evidence>
<feature type="compositionally biased region" description="Basic and acidic residues" evidence="9">
    <location>
        <begin position="480"/>
        <end position="489"/>
    </location>
</feature>
<feature type="domain" description="Helically-extended SH3" evidence="10">
    <location>
        <begin position="878"/>
        <end position="935"/>
    </location>
</feature>
<keyword evidence="2" id="KW-0728">SH3 domain</keyword>
<feature type="region of interest" description="Disordered" evidence="9">
    <location>
        <begin position="1"/>
        <end position="27"/>
    </location>
</feature>
<dbReference type="InterPro" id="IPR029294">
    <property type="entry name" value="hSH3"/>
</dbReference>
<dbReference type="GO" id="GO:0005886">
    <property type="term" value="C:plasma membrane"/>
    <property type="evidence" value="ECO:0007669"/>
    <property type="project" value="InterPro"/>
</dbReference>
<evidence type="ECO:0000256" key="3">
    <source>
        <dbReference type="ARBA" id="ARBA00022553"/>
    </source>
</evidence>
<dbReference type="PANTHER" id="PTHR16830">
    <property type="entry name" value="SH2 CONTAINING ADAPTOR PRAM-1 RELATED"/>
    <property type="match status" value="1"/>
</dbReference>
<keyword evidence="3" id="KW-0597">Phosphoprotein</keyword>
<evidence type="ECO:0000256" key="4">
    <source>
        <dbReference type="ARBA" id="ARBA00023136"/>
    </source>
</evidence>
<feature type="compositionally biased region" description="Low complexity" evidence="9">
    <location>
        <begin position="1"/>
        <end position="12"/>
    </location>
</feature>
<name>A0A8J6DRA3_GALPY</name>
<dbReference type="GO" id="GO:0045121">
    <property type="term" value="C:membrane raft"/>
    <property type="evidence" value="ECO:0007669"/>
    <property type="project" value="UniProtKB-SubCell"/>
</dbReference>
<dbReference type="GO" id="GO:0007229">
    <property type="term" value="P:integrin-mediated signaling pathway"/>
    <property type="evidence" value="ECO:0007669"/>
    <property type="project" value="InterPro"/>
</dbReference>
<dbReference type="InterPro" id="IPR036028">
    <property type="entry name" value="SH3-like_dom_sf"/>
</dbReference>
<gene>
    <name evidence="11" type="ORF">J0S82_009882</name>
</gene>
<dbReference type="GO" id="GO:0050852">
    <property type="term" value="P:T cell receptor signaling pathway"/>
    <property type="evidence" value="ECO:0007669"/>
    <property type="project" value="TreeGrafter"/>
</dbReference>
<dbReference type="SUPFAM" id="SSF50044">
    <property type="entry name" value="SH3-domain"/>
    <property type="match status" value="1"/>
</dbReference>
<dbReference type="Pfam" id="PF14603">
    <property type="entry name" value="hSH3"/>
    <property type="match status" value="1"/>
</dbReference>
<sequence>MEACMRPAGGRNEAARGEGGAEAQVGQVRNLRPGVSRATGSGCSLVGADRARRTLGPRIQLWEARFAAQTLPRRRAMEGVQVPSGFSVCRPLWTEATVFAANPGVLSRARGGAVRCSAEALNQHCCFHITATLIKISPGRLCARPPASVDAFGTAACVATAPGFPAHPSFIVSFTGPGMLHSWETAGLRGVLLAPHSWHPPKARESGAGAGAFTGIGDLSKLQKTNLASVLTFQATIQKSTEGLVNFQELRARFQNLEAPSLPGPIKFPAGISQNLGSTQSTKIWTNGKPLSSSLNQSPSYSSNEPQPLKPQKIEVVQRSKVQKCPDSPGPPGKTTHSPVILQNTFVVKDMTSSDDEITKKKITSSFRDKLWNWEKVSSQKSEMPSHFLHCGRRAFHLEEQKSIGLPSEEPRKDLEIKQAQTLPSQRHLMAQRNSLVPSSDSTFLLSQHGRKSLETLHPKKNRAGGTYQPIYESEVTCQDPEKQPDVKHHQLPKTKPLPSVESLGPPPRKPPKPPVVDLQAFQRLPAPAPKTHREAAMEEGDLPTGSAEFEEPHNYEATISYLRHSGNSINLCSAKEIADSTYEVGIEELKKPWKSFLHQELSPKHADEDKRMEKEPCELEAQRIEKDPQSNHIFKMGAYEGMPRVVQMAKIHTRSMLDGKQDVIQTKACSEDLKLMRHSQGQCPVVDTLMIQYGGYVEALEVTSETPGQGVLKRSSISEDMYDDVECSGREGAKSDFSNSFASDNEENSGEMYEDVYKTKSNYPNLDGKEALQRLQRFFKKEKDRFKMKKTKSKENVRRELAGQRGVHFPFRCLIYNTESARDEDKLKTWKPKFLTPKEKKEKKGAVESESLSPTNFFRIKKQNLKKNRLEKEEKLFREKFEYEKEITVINTAVACSSNSRNGIFDLPITPGEELDVIDVTEENLVICRNSKGKCIKVGPHRKMPRPYGLHWCDQ</sequence>
<dbReference type="OrthoDB" id="5986624at2759"/>
<dbReference type="AlphaFoldDB" id="A0A8J6DRA3"/>
<feature type="region of interest" description="Disordered" evidence="9">
    <location>
        <begin position="530"/>
        <end position="549"/>
    </location>
</feature>
<dbReference type="Proteomes" id="UP000700334">
    <property type="component" value="Unassembled WGS sequence"/>
</dbReference>
<dbReference type="Gene3D" id="2.30.30.40">
    <property type="entry name" value="SH3 Domains"/>
    <property type="match status" value="1"/>
</dbReference>
<feature type="compositionally biased region" description="Pro residues" evidence="9">
    <location>
        <begin position="505"/>
        <end position="515"/>
    </location>
</feature>
<reference evidence="11" key="1">
    <citation type="journal article" date="2021" name="Evol. Appl.">
        <title>The genome of the Pyrenean desman and the effects of bottlenecks and inbreeding on the genomic landscape of an endangered species.</title>
        <authorList>
            <person name="Escoda L."/>
            <person name="Castresana J."/>
        </authorList>
    </citation>
    <scope>NUCLEOTIDE SEQUENCE</scope>
    <source>
        <strain evidence="11">IBE-C5619</strain>
    </source>
</reference>
<evidence type="ECO:0000259" key="10">
    <source>
        <dbReference type="Pfam" id="PF14603"/>
    </source>
</evidence>
<comment type="subunit">
    <text evidence="6">Interacts with SKAP1, LCK and FYN. The phosphorylated form interacts with LCP2.</text>
</comment>